<gene>
    <name evidence="3" type="ORF">DA69_08075</name>
</gene>
<dbReference type="Proteomes" id="UP000077603">
    <property type="component" value="Chromosome"/>
</dbReference>
<dbReference type="Pfam" id="PF03576">
    <property type="entry name" value="Peptidase_S58"/>
    <property type="match status" value="1"/>
</dbReference>
<dbReference type="OrthoDB" id="9808347at2"/>
<feature type="chain" id="PRO_5008004314" evidence="2">
    <location>
        <begin position="25"/>
        <end position="378"/>
    </location>
</feature>
<dbReference type="InterPro" id="IPR016117">
    <property type="entry name" value="ArgJ-like_dom_sf"/>
</dbReference>
<dbReference type="EMBL" id="CP015614">
    <property type="protein sequence ID" value="ANF54699.1"/>
    <property type="molecule type" value="Genomic_DNA"/>
</dbReference>
<dbReference type="RefSeq" id="WP_025978248.1">
    <property type="nucleotide sequence ID" value="NZ_CP015614.1"/>
</dbReference>
<dbReference type="Gene3D" id="3.60.70.12">
    <property type="entry name" value="L-amino peptidase D-ALA esterase/amidase"/>
    <property type="match status" value="1"/>
</dbReference>
<dbReference type="InterPro" id="IPR005321">
    <property type="entry name" value="Peptidase_S58_DmpA"/>
</dbReference>
<evidence type="ECO:0000256" key="2">
    <source>
        <dbReference type="SAM" id="SignalP"/>
    </source>
</evidence>
<dbReference type="STRING" id="588932.DA69_08075"/>
<dbReference type="CDD" id="cd02252">
    <property type="entry name" value="nylC_like"/>
    <property type="match status" value="1"/>
</dbReference>
<dbReference type="GO" id="GO:0004177">
    <property type="term" value="F:aminopeptidase activity"/>
    <property type="evidence" value="ECO:0007669"/>
    <property type="project" value="TreeGrafter"/>
</dbReference>
<dbReference type="PANTHER" id="PTHR36512">
    <property type="entry name" value="D-AMINOPEPTIDASE"/>
    <property type="match status" value="1"/>
</dbReference>
<evidence type="ECO:0000256" key="1">
    <source>
        <dbReference type="ARBA" id="ARBA00007068"/>
    </source>
</evidence>
<proteinExistence type="inferred from homology"/>
<feature type="signal peptide" evidence="2">
    <location>
        <begin position="1"/>
        <end position="24"/>
    </location>
</feature>
<dbReference type="PROSITE" id="PS51318">
    <property type="entry name" value="TAT"/>
    <property type="match status" value="1"/>
</dbReference>
<comment type="similarity">
    <text evidence="1">Belongs to the peptidase S58 family.</text>
</comment>
<dbReference type="InterPro" id="IPR006311">
    <property type="entry name" value="TAT_signal"/>
</dbReference>
<evidence type="ECO:0000313" key="3">
    <source>
        <dbReference type="EMBL" id="ANF54699.1"/>
    </source>
</evidence>
<dbReference type="KEGG" id="bne:DA69_08075"/>
<organism evidence="3 4">
    <name type="scientific">Brevundimonas naejangsanensis</name>
    <dbReference type="NCBI Taxonomy" id="588932"/>
    <lineage>
        <taxon>Bacteria</taxon>
        <taxon>Pseudomonadati</taxon>
        <taxon>Pseudomonadota</taxon>
        <taxon>Alphaproteobacteria</taxon>
        <taxon>Caulobacterales</taxon>
        <taxon>Caulobacteraceae</taxon>
        <taxon>Brevundimonas</taxon>
    </lineage>
</organism>
<dbReference type="AlphaFoldDB" id="A0A172Y649"/>
<reference evidence="3 4" key="1">
    <citation type="journal article" date="2014" name="Genome Announc.">
        <title>Genome Sequence of a Promising Hydrogen-Producing Facultative Anaerobic Bacterium, Brevundimonas naejangsanensis Strain B1.</title>
        <authorList>
            <person name="Su H."/>
            <person name="Zhang T."/>
            <person name="Bao M."/>
            <person name="Jiang Y."/>
            <person name="Wang Y."/>
            <person name="Tan T."/>
        </authorList>
    </citation>
    <scope>NUCLEOTIDE SEQUENCE [LARGE SCALE GENOMIC DNA]</scope>
    <source>
        <strain evidence="3 4">B1</strain>
    </source>
</reference>
<dbReference type="PANTHER" id="PTHR36512:SF3">
    <property type="entry name" value="BLR5678 PROTEIN"/>
    <property type="match status" value="1"/>
</dbReference>
<name>A0A172Y649_9CAUL</name>
<keyword evidence="2" id="KW-0732">Signal</keyword>
<accession>A0A172Y649</accession>
<dbReference type="SUPFAM" id="SSF56266">
    <property type="entry name" value="DmpA/ArgJ-like"/>
    <property type="match status" value="1"/>
</dbReference>
<sequence length="378" mass="38389">MNRRTVLGSALIGAAASAAGAASAKPAAQSAARAPSQSSGRTGPLNLITDVEGLKVGQAHDAKVRTGVTVILAEKPATAAVDVRGGGPAGRETDVLRPENLVQEVDAIILSGGSVYGLGSADSVAAWMGMRGRGYGMGGAPGVPPSPIIPTACLYDLANGGNKQWEMEPPYRRLSVQALEAAGDRFDLGTAGAGYGAEAGALKGGVGSASAVMEAGWTVGAIVAVNSVGSVVAPGGKSFWAAPYEIGDEFGGLGSSGLHASAEDWGLSKFRPQPRENTTIACIATDVALTRVELQRVAIMAQDGMARAIRPAHAPFDGDTLFSLSTGKKVIADPAMRQIAVAQLGNVAADVLARAVARGVYHATNYEGVTGKTWREMA</sequence>
<keyword evidence="4" id="KW-1185">Reference proteome</keyword>
<dbReference type="eggNOG" id="COG3191">
    <property type="taxonomic scope" value="Bacteria"/>
</dbReference>
<evidence type="ECO:0000313" key="4">
    <source>
        <dbReference type="Proteomes" id="UP000077603"/>
    </source>
</evidence>
<protein>
    <submittedName>
        <fullName evidence="3">Peptidase T4</fullName>
    </submittedName>
</protein>